<dbReference type="RefSeq" id="WP_271349105.1">
    <property type="nucleotide sequence ID" value="NZ_JAQJZJ010000009.1"/>
</dbReference>
<reference evidence="1 2" key="1">
    <citation type="submission" date="2023-01" db="EMBL/GenBank/DDBJ databases">
        <title>Pseudomonas SA3-5T sp. nov., isolated from tidal flat sediment.</title>
        <authorList>
            <person name="Kim H.S."/>
            <person name="Kim J.-S."/>
            <person name="Suh M.K."/>
            <person name="Eom M.K."/>
            <person name="Lee J.-S."/>
        </authorList>
    </citation>
    <scope>NUCLEOTIDE SEQUENCE [LARGE SCALE GENOMIC DNA]</scope>
    <source>
        <strain evidence="1 2">SA3-5</strain>
    </source>
</reference>
<gene>
    <name evidence="1" type="ORF">PH586_17865</name>
</gene>
<sequence>MKEIDKYLDLKKLRQHFAVCTTRQCKVCGTSFEPRRANHELCSHVCAQRIHLARKKLRASIADHVEDFKALSELLAKRIEELADEA</sequence>
<protein>
    <recommendedName>
        <fullName evidence="3">C2H2-type domain-containing protein</fullName>
    </recommendedName>
</protein>
<name>A0ABT4XJ65_9PSED</name>
<accession>A0ABT4XJ65</accession>
<dbReference type="Proteomes" id="UP001212042">
    <property type="component" value="Unassembled WGS sequence"/>
</dbReference>
<keyword evidence="2" id="KW-1185">Reference proteome</keyword>
<evidence type="ECO:0000313" key="1">
    <source>
        <dbReference type="EMBL" id="MDA7088255.1"/>
    </source>
</evidence>
<comment type="caution">
    <text evidence="1">The sequence shown here is derived from an EMBL/GenBank/DDBJ whole genome shotgun (WGS) entry which is preliminary data.</text>
</comment>
<evidence type="ECO:0008006" key="3">
    <source>
        <dbReference type="Google" id="ProtNLM"/>
    </source>
</evidence>
<evidence type="ECO:0000313" key="2">
    <source>
        <dbReference type="Proteomes" id="UP001212042"/>
    </source>
</evidence>
<proteinExistence type="predicted"/>
<dbReference type="EMBL" id="JAQJZJ010000009">
    <property type="protein sequence ID" value="MDA7088255.1"/>
    <property type="molecule type" value="Genomic_DNA"/>
</dbReference>
<organism evidence="1 2">
    <name type="scientific">Pseudomonas aestuarii</name>
    <dbReference type="NCBI Taxonomy" id="3018340"/>
    <lineage>
        <taxon>Bacteria</taxon>
        <taxon>Pseudomonadati</taxon>
        <taxon>Pseudomonadota</taxon>
        <taxon>Gammaproteobacteria</taxon>
        <taxon>Pseudomonadales</taxon>
        <taxon>Pseudomonadaceae</taxon>
        <taxon>Pseudomonas</taxon>
    </lineage>
</organism>